<dbReference type="AlphaFoldDB" id="A0A3B0R8B4"/>
<proteinExistence type="predicted"/>
<organism evidence="3">
    <name type="scientific">hydrothermal vent metagenome</name>
    <dbReference type="NCBI Taxonomy" id="652676"/>
    <lineage>
        <taxon>unclassified sequences</taxon>
        <taxon>metagenomes</taxon>
        <taxon>ecological metagenomes</taxon>
    </lineage>
</organism>
<evidence type="ECO:0000313" key="3">
    <source>
        <dbReference type="EMBL" id="VAV89440.1"/>
    </source>
</evidence>
<name>A0A3B0R8B4_9ZZZZ</name>
<feature type="region of interest" description="Disordered" evidence="1">
    <location>
        <begin position="24"/>
        <end position="54"/>
    </location>
</feature>
<feature type="transmembrane region" description="Helical" evidence="2">
    <location>
        <begin position="61"/>
        <end position="83"/>
    </location>
</feature>
<keyword evidence="2" id="KW-1133">Transmembrane helix</keyword>
<gene>
    <name evidence="3" type="ORF">MNBD_ALPHA07-2261</name>
</gene>
<accession>A0A3B0R8B4</accession>
<dbReference type="EMBL" id="UOEG01000045">
    <property type="protein sequence ID" value="VAV89440.1"/>
    <property type="molecule type" value="Genomic_DNA"/>
</dbReference>
<protein>
    <submittedName>
        <fullName evidence="3">Uncharacterized protein</fullName>
    </submittedName>
</protein>
<keyword evidence="2" id="KW-0472">Membrane</keyword>
<evidence type="ECO:0000256" key="2">
    <source>
        <dbReference type="SAM" id="Phobius"/>
    </source>
</evidence>
<keyword evidence="2" id="KW-0812">Transmembrane</keyword>
<reference evidence="3" key="1">
    <citation type="submission" date="2018-06" db="EMBL/GenBank/DDBJ databases">
        <authorList>
            <person name="Zhirakovskaya E."/>
        </authorList>
    </citation>
    <scope>NUCLEOTIDE SEQUENCE</scope>
</reference>
<evidence type="ECO:0000256" key="1">
    <source>
        <dbReference type="SAM" id="MobiDB-lite"/>
    </source>
</evidence>
<sequence length="84" mass="9009">MNWWLVVSNMKHGMLTVIPAGDDMADHSRHSAPTGHADENTDDNAGDHGDHNSGDQPGAGVIFLATLMSFAILFAGLWLTGVFF</sequence>